<sequence length="303" mass="35698">MISDFKITEFFCLIDDFCTEINQVIDKNALETCSKIVRRRKPKLTQSEIITIMVLFHFSGFRCFKHFYIEYVSKHLSKEFPDLVSYNRFVELKKRCSVPMILFLQMHCLGQCTGISFLDSTTIKVCHYKREKQNKVFKNTAKKGKGTMGWFFGFKLHIIINEKGDIVDFLITQGNIDDRQPLKDKAFHNRVFGKIFADRGYVGKELFEQLFVDGIHLVTKIRKNMKNTLMHIYDKIMLRKRAVIESVNDILKNVCQIEHTRHRSFDNFILNLVAGLIAYSFYPTKPNITLVRDSFIFFVGYRY</sequence>
<dbReference type="EMBL" id="CP122539">
    <property type="protein sequence ID" value="WGH74693.1"/>
    <property type="molecule type" value="Genomic_DNA"/>
</dbReference>
<organism evidence="2 3">
    <name type="scientific">Tenacibaculum tangerinum</name>
    <dbReference type="NCBI Taxonomy" id="3038772"/>
    <lineage>
        <taxon>Bacteria</taxon>
        <taxon>Pseudomonadati</taxon>
        <taxon>Bacteroidota</taxon>
        <taxon>Flavobacteriia</taxon>
        <taxon>Flavobacteriales</taxon>
        <taxon>Flavobacteriaceae</taxon>
        <taxon>Tenacibaculum</taxon>
    </lineage>
</organism>
<evidence type="ECO:0000259" key="1">
    <source>
        <dbReference type="Pfam" id="PF13612"/>
    </source>
</evidence>
<protein>
    <submittedName>
        <fullName evidence="2">IS982 family transposase</fullName>
    </submittedName>
</protein>
<evidence type="ECO:0000313" key="2">
    <source>
        <dbReference type="EMBL" id="WGH74693.1"/>
    </source>
</evidence>
<reference evidence="2 3" key="1">
    <citation type="submission" date="2023-04" db="EMBL/GenBank/DDBJ databases">
        <title>Tenacibaculum tangerinum sp. nov., isolated from sea tidal flat of South Korea.</title>
        <authorList>
            <person name="Lee S.H."/>
            <person name="Kim J.-J."/>
        </authorList>
    </citation>
    <scope>NUCLEOTIDE SEQUENCE [LARGE SCALE GENOMIC DNA]</scope>
    <source>
        <strain evidence="2 3">GRR-S3-23</strain>
    </source>
</reference>
<proteinExistence type="predicted"/>
<accession>A0ABY8KZN7</accession>
<dbReference type="NCBIfam" id="NF033520">
    <property type="entry name" value="transpos_IS982"/>
    <property type="match status" value="1"/>
</dbReference>
<feature type="domain" description="Transposase DDE" evidence="1">
    <location>
        <begin position="110"/>
        <end position="264"/>
    </location>
</feature>
<dbReference type="Pfam" id="PF13612">
    <property type="entry name" value="DDE_Tnp_1_3"/>
    <property type="match status" value="1"/>
</dbReference>
<dbReference type="InterPro" id="IPR012337">
    <property type="entry name" value="RNaseH-like_sf"/>
</dbReference>
<gene>
    <name evidence="2" type="ORF">P8625_11435</name>
</gene>
<dbReference type="InterPro" id="IPR025668">
    <property type="entry name" value="Tnp_DDE_dom"/>
</dbReference>
<dbReference type="RefSeq" id="WP_279650587.1">
    <property type="nucleotide sequence ID" value="NZ_CP122539.1"/>
</dbReference>
<name>A0ABY8KZN7_9FLAO</name>
<dbReference type="SUPFAM" id="SSF53098">
    <property type="entry name" value="Ribonuclease H-like"/>
    <property type="match status" value="1"/>
</dbReference>
<dbReference type="Proteomes" id="UP001232001">
    <property type="component" value="Chromosome"/>
</dbReference>
<evidence type="ECO:0000313" key="3">
    <source>
        <dbReference type="Proteomes" id="UP001232001"/>
    </source>
</evidence>
<keyword evidence="3" id="KW-1185">Reference proteome</keyword>